<keyword evidence="1" id="KW-0614">Plasmid</keyword>
<evidence type="ECO:0000313" key="1">
    <source>
        <dbReference type="EMBL" id="BAR63467.1"/>
    </source>
</evidence>
<dbReference type="AlphaFoldDB" id="A0A0E4BYN0"/>
<gene>
    <name evidence="1" type="ORF">NK6_c_60</name>
</gene>
<dbReference type="Proteomes" id="UP000063308">
    <property type="component" value="Plasmid pNK6c"/>
</dbReference>
<sequence length="102" mass="11362">MLRATVCAISTSGLVGLTVTNAITPIRGADREVRDASFELHLLHHNVGAGSKFIRLSWNHSTELCDLGTKPATLRWRWLSRMERCQKKTSSGMALWAPKRST</sequence>
<name>A0A0E4BYN0_9BRAD</name>
<geneLocation type="plasmid" evidence="2">
    <name>pNK6c DNA</name>
</geneLocation>
<protein>
    <submittedName>
        <fullName evidence="1">Uncharacterized protein</fullName>
    </submittedName>
</protein>
<proteinExistence type="predicted"/>
<evidence type="ECO:0000313" key="2">
    <source>
        <dbReference type="Proteomes" id="UP000063308"/>
    </source>
</evidence>
<organism evidence="1 2">
    <name type="scientific">Bradyrhizobium diazoefficiens</name>
    <dbReference type="NCBI Taxonomy" id="1355477"/>
    <lineage>
        <taxon>Bacteria</taxon>
        <taxon>Pseudomonadati</taxon>
        <taxon>Pseudomonadota</taxon>
        <taxon>Alphaproteobacteria</taxon>
        <taxon>Hyphomicrobiales</taxon>
        <taxon>Nitrobacteraceae</taxon>
        <taxon>Bradyrhizobium</taxon>
    </lineage>
</organism>
<dbReference type="EMBL" id="AP014687">
    <property type="protein sequence ID" value="BAR63467.1"/>
    <property type="molecule type" value="Genomic_DNA"/>
</dbReference>
<accession>A0A0E4BYN0</accession>
<reference evidence="1 2" key="1">
    <citation type="submission" date="2014-11" db="EMBL/GenBank/DDBJ databases">
        <title>Symbiosis island explosion on the genome of extra-slow-growing strains of soybean bradyrhizobia with massive insertion sequences.</title>
        <authorList>
            <person name="Iida T."/>
            <person name="Minamisawa K."/>
        </authorList>
    </citation>
    <scope>NUCLEOTIDE SEQUENCE [LARGE SCALE GENOMIC DNA]</scope>
    <source>
        <strain evidence="1 2">NK6</strain>
        <plasmid evidence="2">pNK6c DNA</plasmid>
    </source>
</reference>